<dbReference type="OrthoDB" id="2988991at2"/>
<dbReference type="Pfam" id="PF12670">
    <property type="entry name" value="DUF3792"/>
    <property type="match status" value="1"/>
</dbReference>
<dbReference type="PATRIC" id="fig|284581.3.peg.3812"/>
<keyword evidence="1" id="KW-1133">Transmembrane helix</keyword>
<evidence type="ECO:0000313" key="2">
    <source>
        <dbReference type="EMBL" id="KOO46993.1"/>
    </source>
</evidence>
<organism evidence="2 3">
    <name type="scientific">Priestia koreensis</name>
    <dbReference type="NCBI Taxonomy" id="284581"/>
    <lineage>
        <taxon>Bacteria</taxon>
        <taxon>Bacillati</taxon>
        <taxon>Bacillota</taxon>
        <taxon>Bacilli</taxon>
        <taxon>Bacillales</taxon>
        <taxon>Bacillaceae</taxon>
        <taxon>Priestia</taxon>
    </lineage>
</organism>
<feature type="transmembrane region" description="Helical" evidence="1">
    <location>
        <begin position="102"/>
        <end position="121"/>
    </location>
</feature>
<gene>
    <name evidence="2" type="ORF">AMD01_08790</name>
</gene>
<dbReference type="NCBIfam" id="TIGR04086">
    <property type="entry name" value="TIGR04086_membr"/>
    <property type="match status" value="1"/>
</dbReference>
<evidence type="ECO:0000256" key="1">
    <source>
        <dbReference type="SAM" id="Phobius"/>
    </source>
</evidence>
<dbReference type="InterPro" id="IPR023804">
    <property type="entry name" value="DUF3792_TM"/>
</dbReference>
<dbReference type="STRING" id="284581.AMD01_08790"/>
<protein>
    <recommendedName>
        <fullName evidence="4">TIGR04086 family membrane protein</fullName>
    </recommendedName>
</protein>
<comment type="caution">
    <text evidence="2">The sequence shown here is derived from an EMBL/GenBank/DDBJ whole genome shotgun (WGS) entry which is preliminary data.</text>
</comment>
<sequence length="128" mass="13709">MEAKRLLMAIVVGVTTIFAIAVLTSLILSLILKFTSLEESSMKWAILIISFLSVFIGGFVAGGKGKAKGWLLGAVTGFLYSFVVFLIQFLGYSQSFSSKQMLFHLGFLGIAVLGGMMGVNLTSSRQSA</sequence>
<feature type="transmembrane region" description="Helical" evidence="1">
    <location>
        <begin position="6"/>
        <end position="32"/>
    </location>
</feature>
<dbReference type="EMBL" id="LILC01000011">
    <property type="protein sequence ID" value="KOO46993.1"/>
    <property type="molecule type" value="Genomic_DNA"/>
</dbReference>
<feature type="transmembrane region" description="Helical" evidence="1">
    <location>
        <begin position="69"/>
        <end position="90"/>
    </location>
</feature>
<feature type="transmembrane region" description="Helical" evidence="1">
    <location>
        <begin position="44"/>
        <end position="63"/>
    </location>
</feature>
<dbReference type="Proteomes" id="UP000037558">
    <property type="component" value="Unassembled WGS sequence"/>
</dbReference>
<name>A0A0M0L8M3_9BACI</name>
<evidence type="ECO:0008006" key="4">
    <source>
        <dbReference type="Google" id="ProtNLM"/>
    </source>
</evidence>
<dbReference type="RefSeq" id="WP_053401009.1">
    <property type="nucleotide sequence ID" value="NZ_JAUKEN010000001.1"/>
</dbReference>
<keyword evidence="1" id="KW-0472">Membrane</keyword>
<keyword evidence="1" id="KW-0812">Transmembrane</keyword>
<keyword evidence="3" id="KW-1185">Reference proteome</keyword>
<dbReference type="AlphaFoldDB" id="A0A0M0L8M3"/>
<evidence type="ECO:0000313" key="3">
    <source>
        <dbReference type="Proteomes" id="UP000037558"/>
    </source>
</evidence>
<reference evidence="3" key="1">
    <citation type="submission" date="2015-08" db="EMBL/GenBank/DDBJ databases">
        <title>Fjat-14210 dsm16467.</title>
        <authorList>
            <person name="Liu B."/>
            <person name="Wang J."/>
            <person name="Zhu Y."/>
            <person name="Liu G."/>
            <person name="Chen Q."/>
            <person name="Chen Z."/>
            <person name="Lan J."/>
            <person name="Che J."/>
            <person name="Ge C."/>
            <person name="Shi H."/>
            <person name="Pan Z."/>
            <person name="Liu X."/>
        </authorList>
    </citation>
    <scope>NUCLEOTIDE SEQUENCE [LARGE SCALE GENOMIC DNA]</scope>
    <source>
        <strain evidence="3">DSM 16467</strain>
    </source>
</reference>
<accession>A0A0M0L8M3</accession>
<proteinExistence type="predicted"/>